<accession>A0A2H4SJV5</accession>
<evidence type="ECO:0000313" key="2">
    <source>
        <dbReference type="EMBL" id="ATY63380.1"/>
    </source>
</evidence>
<dbReference type="AlphaFoldDB" id="A0A2H4SJV5"/>
<dbReference type="VEuPathDB" id="FungiDB:A9K55_007849"/>
<feature type="signal peptide" evidence="1">
    <location>
        <begin position="1"/>
        <end position="20"/>
    </location>
</feature>
<name>A0A2H4SJV5_CORMI</name>
<evidence type="ECO:0000256" key="1">
    <source>
        <dbReference type="SAM" id="SignalP"/>
    </source>
</evidence>
<sequence>MKFIQAITAATLVLAGLGTSSPLESVAPADGAATDVEALSGCDQGKCPDNALGFDLFGYYESGRWKYKIRWKGRCGCTEVKTNRDACVELDICTGKEKLCIDFVRGRAAWFDPSGHRTCYSIDDGYVCAEKSYWEAWPTAEVPCAW</sequence>
<organism evidence="2 3">
    <name type="scientific">Cordyceps militaris</name>
    <name type="common">Caterpillar fungus</name>
    <name type="synonym">Clavaria militaris</name>
    <dbReference type="NCBI Taxonomy" id="73501"/>
    <lineage>
        <taxon>Eukaryota</taxon>
        <taxon>Fungi</taxon>
        <taxon>Dikarya</taxon>
        <taxon>Ascomycota</taxon>
        <taxon>Pezizomycotina</taxon>
        <taxon>Sordariomycetes</taxon>
        <taxon>Hypocreomycetidae</taxon>
        <taxon>Hypocreales</taxon>
        <taxon>Cordycipitaceae</taxon>
        <taxon>Cordyceps</taxon>
    </lineage>
</organism>
<keyword evidence="1" id="KW-0732">Signal</keyword>
<reference evidence="2 3" key="1">
    <citation type="journal article" date="2017" name="BMC Genomics">
        <title>Chromosome level assembly and secondary metabolite potential of the parasitic fungus Cordyceps militaris.</title>
        <authorList>
            <person name="Kramer G.J."/>
            <person name="Nodwell J.R."/>
        </authorList>
    </citation>
    <scope>NUCLEOTIDE SEQUENCE [LARGE SCALE GENOMIC DNA]</scope>
    <source>
        <strain evidence="2 3">ATCC 34164</strain>
    </source>
</reference>
<dbReference type="EMBL" id="CP023324">
    <property type="protein sequence ID" value="ATY63380.1"/>
    <property type="molecule type" value="Genomic_DNA"/>
</dbReference>
<evidence type="ECO:0000313" key="3">
    <source>
        <dbReference type="Proteomes" id="UP000323067"/>
    </source>
</evidence>
<proteinExistence type="predicted"/>
<gene>
    <name evidence="2" type="ORF">A9K55_007849</name>
</gene>
<protein>
    <submittedName>
        <fullName evidence="2">Uncharacterized protein</fullName>
    </submittedName>
</protein>
<dbReference type="Proteomes" id="UP000323067">
    <property type="component" value="Chromosome vii"/>
</dbReference>
<feature type="chain" id="PRO_5014196835" evidence="1">
    <location>
        <begin position="21"/>
        <end position="146"/>
    </location>
</feature>